<name>A0A2M6UR28_9HYPH</name>
<accession>A0A2M6UR28</accession>
<dbReference type="SUPFAM" id="SSF53448">
    <property type="entry name" value="Nucleotide-diphospho-sugar transferases"/>
    <property type="match status" value="1"/>
</dbReference>
<dbReference type="RefSeq" id="WP_100129191.1">
    <property type="nucleotide sequence ID" value="NZ_CADDYI010000002.1"/>
</dbReference>
<evidence type="ECO:0000313" key="1">
    <source>
        <dbReference type="EMBL" id="PIT68645.1"/>
    </source>
</evidence>
<evidence type="ECO:0008006" key="3">
    <source>
        <dbReference type="Google" id="ProtNLM"/>
    </source>
</evidence>
<comment type="caution">
    <text evidence="1">The sequence shown here is derived from an EMBL/GenBank/DDBJ whole genome shotgun (WGS) entry which is preliminary data.</text>
</comment>
<sequence length="269" mass="31808">MDICTFWYSGQLRLVDRLCLSSMVKTGQRVKLFSYDKKIDNLPAGVELHEAESILSRSAIYRLDPNFSDDNPGCTIVQFSDFFRVMLMKYQQGVWLDTDVYLVKQFHPDANKVWLARENSIRVGVSALYFPPDNPIIRVFEDYWAGTEMIPHWLGFKRRVWRPFWLKRKKMPILPRNLGVTIFGNDGISRLAKQYGFFHEAKEKETFYYWTGRKTEYIFESAFGVKPLTNSRLIGFHIHRKTKTTQRPQEGSFYHWAVSRIPEVHDLFR</sequence>
<dbReference type="STRING" id="85701.BM1374166_00814"/>
<protein>
    <recommendedName>
        <fullName evidence="3">Alpha 1,4-glycosyltransferase domain-containing protein</fullName>
    </recommendedName>
</protein>
<dbReference type="OrthoDB" id="5354021at2"/>
<evidence type="ECO:0000313" key="2">
    <source>
        <dbReference type="Proteomes" id="UP000229839"/>
    </source>
</evidence>
<gene>
    <name evidence="1" type="ORF">CER18_06175</name>
</gene>
<dbReference type="Proteomes" id="UP000229839">
    <property type="component" value="Unassembled WGS sequence"/>
</dbReference>
<dbReference type="AlphaFoldDB" id="A0A2M6UR28"/>
<dbReference type="Gene3D" id="3.90.550.20">
    <property type="match status" value="1"/>
</dbReference>
<dbReference type="InterPro" id="IPR029044">
    <property type="entry name" value="Nucleotide-diphossugar_trans"/>
</dbReference>
<organism evidence="1 2">
    <name type="scientific">Bartonella tribocorum</name>
    <dbReference type="NCBI Taxonomy" id="85701"/>
    <lineage>
        <taxon>Bacteria</taxon>
        <taxon>Pseudomonadati</taxon>
        <taxon>Pseudomonadota</taxon>
        <taxon>Alphaproteobacteria</taxon>
        <taxon>Hyphomicrobiales</taxon>
        <taxon>Bartonellaceae</taxon>
        <taxon>Bartonella</taxon>
    </lineage>
</organism>
<dbReference type="EMBL" id="NJGE01000014">
    <property type="protein sequence ID" value="PIT68645.1"/>
    <property type="molecule type" value="Genomic_DNA"/>
</dbReference>
<proteinExistence type="predicted"/>
<reference evidence="1 2" key="1">
    <citation type="submission" date="2017-06" db="EMBL/GenBank/DDBJ databases">
        <title>Draft genome of Bartonella tribocorum strain L103, isolated from a rodent in Laos.</title>
        <authorList>
            <person name="Hadjadj L."/>
            <person name="Jiyipong T."/>
            <person name="Morand S."/>
            <person name="Diene S.M."/>
            <person name="Rolain J.-M."/>
        </authorList>
    </citation>
    <scope>NUCLEOTIDE SEQUENCE [LARGE SCALE GENOMIC DNA]</scope>
    <source>
        <strain evidence="1 2">L103</strain>
    </source>
</reference>